<feature type="compositionally biased region" description="Polar residues" evidence="1">
    <location>
        <begin position="482"/>
        <end position="491"/>
    </location>
</feature>
<evidence type="ECO:0000313" key="2">
    <source>
        <dbReference type="EMBL" id="PIN22694.1"/>
    </source>
</evidence>
<evidence type="ECO:0000256" key="1">
    <source>
        <dbReference type="SAM" id="MobiDB-lite"/>
    </source>
</evidence>
<dbReference type="Proteomes" id="UP000231279">
    <property type="component" value="Unassembled WGS sequence"/>
</dbReference>
<reference evidence="3" key="1">
    <citation type="journal article" date="2018" name="Gigascience">
        <title>Genome assembly of the Pink Ipe (Handroanthus impetiginosus, Bignoniaceae), a highly valued, ecologically keystone Neotropical timber forest tree.</title>
        <authorList>
            <person name="Silva-Junior O.B."/>
            <person name="Grattapaglia D."/>
            <person name="Novaes E."/>
            <person name="Collevatti R.G."/>
        </authorList>
    </citation>
    <scope>NUCLEOTIDE SEQUENCE [LARGE SCALE GENOMIC DNA]</scope>
    <source>
        <strain evidence="3">cv. UFG-1</strain>
    </source>
</reference>
<comment type="caution">
    <text evidence="2">The sequence shown here is derived from an EMBL/GenBank/DDBJ whole genome shotgun (WGS) entry which is preliminary data.</text>
</comment>
<evidence type="ECO:0000313" key="3">
    <source>
        <dbReference type="Proteomes" id="UP000231279"/>
    </source>
</evidence>
<protein>
    <submittedName>
        <fullName evidence="2">Uncharacterized protein</fullName>
    </submittedName>
</protein>
<feature type="region of interest" description="Disordered" evidence="1">
    <location>
        <begin position="101"/>
        <end position="178"/>
    </location>
</feature>
<organism evidence="2 3">
    <name type="scientific">Handroanthus impetiginosus</name>
    <dbReference type="NCBI Taxonomy" id="429701"/>
    <lineage>
        <taxon>Eukaryota</taxon>
        <taxon>Viridiplantae</taxon>
        <taxon>Streptophyta</taxon>
        <taxon>Embryophyta</taxon>
        <taxon>Tracheophyta</taxon>
        <taxon>Spermatophyta</taxon>
        <taxon>Magnoliopsida</taxon>
        <taxon>eudicotyledons</taxon>
        <taxon>Gunneridae</taxon>
        <taxon>Pentapetalae</taxon>
        <taxon>asterids</taxon>
        <taxon>lamiids</taxon>
        <taxon>Lamiales</taxon>
        <taxon>Bignoniaceae</taxon>
        <taxon>Crescentiina</taxon>
        <taxon>Tabebuia alliance</taxon>
        <taxon>Handroanthus</taxon>
    </lineage>
</organism>
<dbReference type="PANTHER" id="PTHR34461:SF4">
    <property type="entry name" value="OS01G0101800 PROTEIN"/>
    <property type="match status" value="1"/>
</dbReference>
<feature type="compositionally biased region" description="Basic and acidic residues" evidence="1">
    <location>
        <begin position="135"/>
        <end position="146"/>
    </location>
</feature>
<proteinExistence type="predicted"/>
<feature type="compositionally biased region" description="Polar residues" evidence="1">
    <location>
        <begin position="508"/>
        <end position="525"/>
    </location>
</feature>
<sequence length="718" mass="79287">MEESSLSLNSDSRKRKRSSPLLSDSNSLIGVITRSKSRIYFDHNGSGVARSEQVSGRPISFRPEVESVEAFLEVDCKNVSRVSSIKDLRMRRVSTPDVNSVLGEEEVENEQGKKKKLKDSDAGLNSNQVMNPDVSDAKLDEPEKSEAALTETQDEQNDIEKGSKDQPGNGSISKSKTALNRCSRRKVFKTLSSFSYRRLLPYLMDIASDDSSVHKIEIVDARIPCKLQKLDGANSEKVEAEDVKSFPTKVPSNQQDFSGAENELGRFAEIVKLPEVDQKGHENDLHRVRASTEEECGQTTPPDPDIFIKTHEESVEANNILADNQDFKGSLVGTEKGNDVVLRWSPNGKRGANSNNGAVLNPCSHLRLFNNPRSLSYRRLLPFLMDISNSNTCASRTTPQVDLKEDIHPVWTSTAELNSMNETTTENFYEKKRAEDGSSPDISDSLVSSMPQSFSTNVSSKIEPSAVTSETLADPCTLMSMQAERTPQPKSSPRKLEQGFNPKENLPPSYTVNNDNMTEQSTSQEAVPAGKQKMCSDMGSGLDNMEAKLLEKVKFLNQSSSDTGASNAFVTPTSGPLKGILKKNRRGCRGLCNCLNCASFRLHANRAFEFSQNQMHDAEEVASDLMKELANLRLLLDKSIVNDKDLAAINPVIIKQACSKALEAENVAKERLSQLNDDLNVHCRIPVLVPPKVTFAADRVQERAIPVLDRSTNTQKKG</sequence>
<accession>A0A2G9HYV2</accession>
<feature type="region of interest" description="Disordered" evidence="1">
    <location>
        <begin position="482"/>
        <end position="530"/>
    </location>
</feature>
<dbReference type="AlphaFoldDB" id="A0A2G9HYV2"/>
<dbReference type="OrthoDB" id="766405at2759"/>
<feature type="compositionally biased region" description="Polar residues" evidence="1">
    <location>
        <begin position="166"/>
        <end position="178"/>
    </location>
</feature>
<dbReference type="STRING" id="429701.A0A2G9HYV2"/>
<keyword evidence="3" id="KW-1185">Reference proteome</keyword>
<dbReference type="PANTHER" id="PTHR34461">
    <property type="entry name" value="EXPRESSED PROTEIN"/>
    <property type="match status" value="1"/>
</dbReference>
<dbReference type="EMBL" id="NKXS01000711">
    <property type="protein sequence ID" value="PIN22694.1"/>
    <property type="molecule type" value="Genomic_DNA"/>
</dbReference>
<feature type="compositionally biased region" description="Low complexity" evidence="1">
    <location>
        <begin position="1"/>
        <end position="10"/>
    </location>
</feature>
<feature type="region of interest" description="Disordered" evidence="1">
    <location>
        <begin position="1"/>
        <end position="23"/>
    </location>
</feature>
<gene>
    <name evidence="2" type="ORF">CDL12_04605</name>
</gene>
<name>A0A2G9HYV2_9LAMI</name>